<dbReference type="Proteomes" id="UP000551878">
    <property type="component" value="Unassembled WGS sequence"/>
</dbReference>
<evidence type="ECO:0000256" key="2">
    <source>
        <dbReference type="ARBA" id="ARBA00023015"/>
    </source>
</evidence>
<keyword evidence="4" id="KW-0804">Transcription</keyword>
<dbReference type="SUPFAM" id="SSF48498">
    <property type="entry name" value="Tetracyclin repressor-like, C-terminal domain"/>
    <property type="match status" value="1"/>
</dbReference>
<dbReference type="PRINTS" id="PR00455">
    <property type="entry name" value="HTHTETR"/>
</dbReference>
<feature type="domain" description="HTH tetR-type" evidence="6">
    <location>
        <begin position="3"/>
        <end position="63"/>
    </location>
</feature>
<dbReference type="PROSITE" id="PS01081">
    <property type="entry name" value="HTH_TETR_1"/>
    <property type="match status" value="1"/>
</dbReference>
<dbReference type="PANTHER" id="PTHR43479:SF11">
    <property type="entry name" value="ACREF_ENVCD OPERON REPRESSOR-RELATED"/>
    <property type="match status" value="1"/>
</dbReference>
<reference evidence="7 8" key="1">
    <citation type="submission" date="2020-08" db="EMBL/GenBank/DDBJ databases">
        <title>Genomic Encyclopedia of Type Strains, Phase IV (KMG-IV): sequencing the most valuable type-strain genomes for metagenomic binning, comparative biology and taxonomic classification.</title>
        <authorList>
            <person name="Goeker M."/>
        </authorList>
    </citation>
    <scope>NUCLEOTIDE SEQUENCE [LARGE SCALE GENOMIC DNA]</scope>
    <source>
        <strain evidence="7 8">DSM 24696</strain>
    </source>
</reference>
<evidence type="ECO:0000259" key="6">
    <source>
        <dbReference type="PROSITE" id="PS50977"/>
    </source>
</evidence>
<evidence type="ECO:0000256" key="3">
    <source>
        <dbReference type="ARBA" id="ARBA00023125"/>
    </source>
</evidence>
<keyword evidence="3 5" id="KW-0238">DNA-binding</keyword>
<dbReference type="SUPFAM" id="SSF46689">
    <property type="entry name" value="Homeodomain-like"/>
    <property type="match status" value="1"/>
</dbReference>
<sequence length="193" mass="21997">MTSDKRKSVIDAAATSFAHFGYKATSMDQIAKIAKVGKGTIYNYFSTKEELLKEIIQNFAAEMRQVATDAITPGNSFVSNFNEALHEVVKFREQQELTIKLSQEVKEFGTPEAVEALQSLENEICDFIESRILLAIERGELRECDPKITAFLMFKMYINLVNDWKERHESLPKEQIASLINLYFIEGLANNNM</sequence>
<dbReference type="InterPro" id="IPR050624">
    <property type="entry name" value="HTH-type_Tx_Regulator"/>
</dbReference>
<dbReference type="Pfam" id="PF00440">
    <property type="entry name" value="TetR_N"/>
    <property type="match status" value="1"/>
</dbReference>
<comment type="caution">
    <text evidence="7">The sequence shown here is derived from an EMBL/GenBank/DDBJ whole genome shotgun (WGS) entry which is preliminary data.</text>
</comment>
<dbReference type="Gene3D" id="1.10.10.60">
    <property type="entry name" value="Homeodomain-like"/>
    <property type="match status" value="1"/>
</dbReference>
<dbReference type="Gene3D" id="1.10.357.10">
    <property type="entry name" value="Tetracycline Repressor, domain 2"/>
    <property type="match status" value="1"/>
</dbReference>
<accession>A0A840QTQ8</accession>
<dbReference type="FunFam" id="1.10.10.60:FF:000141">
    <property type="entry name" value="TetR family transcriptional regulator"/>
    <property type="match status" value="1"/>
</dbReference>
<dbReference type="AlphaFoldDB" id="A0A840QTQ8"/>
<dbReference type="EMBL" id="JACHHB010000016">
    <property type="protein sequence ID" value="MBB5174730.1"/>
    <property type="molecule type" value="Genomic_DNA"/>
</dbReference>
<dbReference type="GO" id="GO:0003677">
    <property type="term" value="F:DNA binding"/>
    <property type="evidence" value="ECO:0007669"/>
    <property type="project" value="UniProtKB-UniRule"/>
</dbReference>
<dbReference type="InterPro" id="IPR001647">
    <property type="entry name" value="HTH_TetR"/>
</dbReference>
<name>A0A840QTQ8_9BACI</name>
<keyword evidence="2" id="KW-0805">Transcription regulation</keyword>
<protein>
    <submittedName>
        <fullName evidence="7">AcrR family transcriptional regulator</fullName>
    </submittedName>
</protein>
<keyword evidence="8" id="KW-1185">Reference proteome</keyword>
<keyword evidence="1" id="KW-0678">Repressor</keyword>
<evidence type="ECO:0000256" key="5">
    <source>
        <dbReference type="PROSITE-ProRule" id="PRU00335"/>
    </source>
</evidence>
<dbReference type="RefSeq" id="WP_184665138.1">
    <property type="nucleotide sequence ID" value="NZ_JACHHB010000016.1"/>
</dbReference>
<proteinExistence type="predicted"/>
<dbReference type="InterPro" id="IPR023772">
    <property type="entry name" value="DNA-bd_HTH_TetR-type_CS"/>
</dbReference>
<dbReference type="PROSITE" id="PS50977">
    <property type="entry name" value="HTH_TETR_2"/>
    <property type="match status" value="1"/>
</dbReference>
<evidence type="ECO:0000313" key="8">
    <source>
        <dbReference type="Proteomes" id="UP000551878"/>
    </source>
</evidence>
<dbReference type="PANTHER" id="PTHR43479">
    <property type="entry name" value="ACREF/ENVCD OPERON REPRESSOR-RELATED"/>
    <property type="match status" value="1"/>
</dbReference>
<evidence type="ECO:0000313" key="7">
    <source>
        <dbReference type="EMBL" id="MBB5174730.1"/>
    </source>
</evidence>
<dbReference type="GO" id="GO:0045892">
    <property type="term" value="P:negative regulation of DNA-templated transcription"/>
    <property type="evidence" value="ECO:0007669"/>
    <property type="project" value="UniProtKB-ARBA"/>
</dbReference>
<dbReference type="InterPro" id="IPR036271">
    <property type="entry name" value="Tet_transcr_reg_TetR-rel_C_sf"/>
</dbReference>
<dbReference type="InterPro" id="IPR009057">
    <property type="entry name" value="Homeodomain-like_sf"/>
</dbReference>
<evidence type="ECO:0000256" key="4">
    <source>
        <dbReference type="ARBA" id="ARBA00023163"/>
    </source>
</evidence>
<organism evidence="7 8">
    <name type="scientific">Texcoconibacillus texcoconensis</name>
    <dbReference type="NCBI Taxonomy" id="1095777"/>
    <lineage>
        <taxon>Bacteria</taxon>
        <taxon>Bacillati</taxon>
        <taxon>Bacillota</taxon>
        <taxon>Bacilli</taxon>
        <taxon>Bacillales</taxon>
        <taxon>Bacillaceae</taxon>
        <taxon>Texcoconibacillus</taxon>
    </lineage>
</organism>
<gene>
    <name evidence="7" type="ORF">HNQ41_002948</name>
</gene>
<evidence type="ECO:0000256" key="1">
    <source>
        <dbReference type="ARBA" id="ARBA00022491"/>
    </source>
</evidence>
<feature type="DNA-binding region" description="H-T-H motif" evidence="5">
    <location>
        <begin position="26"/>
        <end position="45"/>
    </location>
</feature>